<dbReference type="RefSeq" id="WP_118139237.1">
    <property type="nucleotide sequence ID" value="NZ_QSAQ01000003.1"/>
</dbReference>
<proteinExistence type="predicted"/>
<dbReference type="Proteomes" id="UP000286077">
    <property type="component" value="Unassembled WGS sequence"/>
</dbReference>
<reference evidence="1 2" key="1">
    <citation type="submission" date="2018-08" db="EMBL/GenBank/DDBJ databases">
        <title>A genome reference for cultivated species of the human gut microbiota.</title>
        <authorList>
            <person name="Zou Y."/>
            <person name="Xue W."/>
            <person name="Luo G."/>
        </authorList>
    </citation>
    <scope>NUCLEOTIDE SEQUENCE [LARGE SCALE GENOMIC DNA]</scope>
    <source>
        <strain evidence="1 2">AF11-14</strain>
    </source>
</reference>
<protein>
    <submittedName>
        <fullName evidence="1">Uncharacterized protein</fullName>
    </submittedName>
</protein>
<comment type="caution">
    <text evidence="1">The sequence shown here is derived from an EMBL/GenBank/DDBJ whole genome shotgun (WGS) entry which is preliminary data.</text>
</comment>
<gene>
    <name evidence="1" type="ORF">DWV60_01860</name>
</gene>
<evidence type="ECO:0000313" key="2">
    <source>
        <dbReference type="Proteomes" id="UP000286077"/>
    </source>
</evidence>
<evidence type="ECO:0000313" key="1">
    <source>
        <dbReference type="EMBL" id="RGW70365.1"/>
    </source>
</evidence>
<sequence length="59" mass="7013">MEFDKSPNLKYQAVTVNSAKENCGNPQKFYIELIKVFFLQKKNAEIRKNLSCYDCKYRD</sequence>
<name>A0AA92W8N2_9BACT</name>
<dbReference type="AlphaFoldDB" id="A0AA92W8N2"/>
<dbReference type="EMBL" id="QSAQ01000003">
    <property type="protein sequence ID" value="RGW70365.1"/>
    <property type="molecule type" value="Genomic_DNA"/>
</dbReference>
<accession>A0AA92W8N2</accession>
<organism evidence="1 2">
    <name type="scientific">Segatella copri</name>
    <dbReference type="NCBI Taxonomy" id="165179"/>
    <lineage>
        <taxon>Bacteria</taxon>
        <taxon>Pseudomonadati</taxon>
        <taxon>Bacteroidota</taxon>
        <taxon>Bacteroidia</taxon>
        <taxon>Bacteroidales</taxon>
        <taxon>Prevotellaceae</taxon>
        <taxon>Segatella</taxon>
    </lineage>
</organism>